<feature type="compositionally biased region" description="Basic and acidic residues" evidence="1">
    <location>
        <begin position="16"/>
        <end position="31"/>
    </location>
</feature>
<sequence length="31" mass="3522">MRPQVATRYSSTEKGAAAERKVRSRREEVDG</sequence>
<dbReference type="EMBL" id="GBRH01238322">
    <property type="protein sequence ID" value="JAD59573.1"/>
    <property type="molecule type" value="Transcribed_RNA"/>
</dbReference>
<organism evidence="2">
    <name type="scientific">Arundo donax</name>
    <name type="common">Giant reed</name>
    <name type="synonym">Donax arundinaceus</name>
    <dbReference type="NCBI Taxonomy" id="35708"/>
    <lineage>
        <taxon>Eukaryota</taxon>
        <taxon>Viridiplantae</taxon>
        <taxon>Streptophyta</taxon>
        <taxon>Embryophyta</taxon>
        <taxon>Tracheophyta</taxon>
        <taxon>Spermatophyta</taxon>
        <taxon>Magnoliopsida</taxon>
        <taxon>Liliopsida</taxon>
        <taxon>Poales</taxon>
        <taxon>Poaceae</taxon>
        <taxon>PACMAD clade</taxon>
        <taxon>Arundinoideae</taxon>
        <taxon>Arundineae</taxon>
        <taxon>Arundo</taxon>
    </lineage>
</organism>
<evidence type="ECO:0000313" key="2">
    <source>
        <dbReference type="EMBL" id="JAD59573.1"/>
    </source>
</evidence>
<protein>
    <submittedName>
        <fullName evidence="2">Uncharacterized protein</fullName>
    </submittedName>
</protein>
<dbReference type="AlphaFoldDB" id="A0A0A9BBN9"/>
<accession>A0A0A9BBN9</accession>
<feature type="region of interest" description="Disordered" evidence="1">
    <location>
        <begin position="1"/>
        <end position="31"/>
    </location>
</feature>
<reference evidence="2" key="1">
    <citation type="submission" date="2014-09" db="EMBL/GenBank/DDBJ databases">
        <authorList>
            <person name="Magalhaes I.L.F."/>
            <person name="Oliveira U."/>
            <person name="Santos F.R."/>
            <person name="Vidigal T.H.D.A."/>
            <person name="Brescovit A.D."/>
            <person name="Santos A.J."/>
        </authorList>
    </citation>
    <scope>NUCLEOTIDE SEQUENCE</scope>
    <source>
        <tissue evidence="2">Shoot tissue taken approximately 20 cm above the soil surface</tissue>
    </source>
</reference>
<evidence type="ECO:0000256" key="1">
    <source>
        <dbReference type="SAM" id="MobiDB-lite"/>
    </source>
</evidence>
<proteinExistence type="predicted"/>
<name>A0A0A9BBN9_ARUDO</name>
<reference evidence="2" key="2">
    <citation type="journal article" date="2015" name="Data Brief">
        <title>Shoot transcriptome of the giant reed, Arundo donax.</title>
        <authorList>
            <person name="Barrero R.A."/>
            <person name="Guerrero F.D."/>
            <person name="Moolhuijzen P."/>
            <person name="Goolsby J.A."/>
            <person name="Tidwell J."/>
            <person name="Bellgard S.E."/>
            <person name="Bellgard M.I."/>
        </authorList>
    </citation>
    <scope>NUCLEOTIDE SEQUENCE</scope>
    <source>
        <tissue evidence="2">Shoot tissue taken approximately 20 cm above the soil surface</tissue>
    </source>
</reference>